<evidence type="ECO:0000313" key="2">
    <source>
        <dbReference type="Proteomes" id="UP000184130"/>
    </source>
</evidence>
<gene>
    <name evidence="1" type="ORF">SAMN05216463_117107</name>
</gene>
<reference evidence="1 2" key="1">
    <citation type="submission" date="2016-11" db="EMBL/GenBank/DDBJ databases">
        <authorList>
            <person name="Jaros S."/>
            <person name="Januszkiewicz K."/>
            <person name="Wedrychowicz H."/>
        </authorList>
    </citation>
    <scope>NUCLEOTIDE SEQUENCE [LARGE SCALE GENOMIC DNA]</scope>
    <source>
        <strain evidence="1 2">KHT3</strain>
    </source>
</reference>
<evidence type="ECO:0008006" key="3">
    <source>
        <dbReference type="Google" id="ProtNLM"/>
    </source>
</evidence>
<dbReference type="AlphaFoldDB" id="A0A1M6WR05"/>
<name>A0A1M6WR05_XYLRU</name>
<dbReference type="RefSeq" id="WP_254795159.1">
    <property type="nucleotide sequence ID" value="NZ_FRBD01000017.1"/>
</dbReference>
<dbReference type="SUPFAM" id="SSF52540">
    <property type="entry name" value="P-loop containing nucleoside triphosphate hydrolases"/>
    <property type="match status" value="1"/>
</dbReference>
<sequence>MSSEIQIINGGEARYLSELPDFQDGLPHGIVNKTKTDVGGTYVAINCKSNYIVVCPFIDLVESIAADKNNRYEVFKCYGKVTESAFNKYIREHQIYKIAVTYDSLPKLLKWMDGKTDGWKLLIDEYHLILEDMDFRESAITNMCKTIRAFDHYTFLSATPIDEDYEIEFFKRLPHYRVEWNQRMPITVRKIKATNLCKGLCKLIRIFNEEGFALPDINGEEKEVEQLFIFLNSVTTIKQVVESLALDRDGVKICCATRKRNRLILGEYPIESVIAPNKRINFFTKKCFQGCNLFSNNALVIVTSDAYRTQTLVDISTTMEQISGRLRCNSEYQNIFRNTMVHIYSTNDNIPSDEEFQEEMQRKEEDAAQLLSLQSKADESELEVLIRRVTVETDLLSIEDGRLVYNEYKKQSFIHKHKIRQAYKDGKNLWAFYDKSEKLRQTKQESIDKKEYDKFDVQLARAIIISYEQLLKDYLEHPSADYDDENPEFRDFRLYLTEKEMNSLRWNKDKMMKAVKDKKKLQQAFKAIYKKDEFISDKDLKLKLAE</sequence>
<organism evidence="1 2">
    <name type="scientific">Xylanibacter ruminicola</name>
    <name type="common">Prevotella ruminicola</name>
    <dbReference type="NCBI Taxonomy" id="839"/>
    <lineage>
        <taxon>Bacteria</taxon>
        <taxon>Pseudomonadati</taxon>
        <taxon>Bacteroidota</taxon>
        <taxon>Bacteroidia</taxon>
        <taxon>Bacteroidales</taxon>
        <taxon>Prevotellaceae</taxon>
        <taxon>Xylanibacter</taxon>
    </lineage>
</organism>
<proteinExistence type="predicted"/>
<accession>A0A1M6WR05</accession>
<dbReference type="EMBL" id="FRBD01000017">
    <property type="protein sequence ID" value="SHK96192.1"/>
    <property type="molecule type" value="Genomic_DNA"/>
</dbReference>
<dbReference type="InterPro" id="IPR027417">
    <property type="entry name" value="P-loop_NTPase"/>
</dbReference>
<protein>
    <recommendedName>
        <fullName evidence="3">Helicase ATP-binding domain-containing protein</fullName>
    </recommendedName>
</protein>
<dbReference type="Proteomes" id="UP000184130">
    <property type="component" value="Unassembled WGS sequence"/>
</dbReference>
<evidence type="ECO:0000313" key="1">
    <source>
        <dbReference type="EMBL" id="SHK96192.1"/>
    </source>
</evidence>